<sequence>MVKWTATGISFWKKSGITKHGMNTVLPGSKGFCQRIKERCRRMARIIMMKKQTGLSNSVITGKPESTLHLARRYLHFTMISCKKRTKTGCRTMSAKTSIWYMCGPASGP</sequence>
<name>A0ABV3NK65_9BACI</name>
<proteinExistence type="predicted"/>
<dbReference type="Proteomes" id="UP001555176">
    <property type="component" value="Unassembled WGS sequence"/>
</dbReference>
<protein>
    <submittedName>
        <fullName evidence="1">Uncharacterized protein</fullName>
    </submittedName>
</protein>
<gene>
    <name evidence="1" type="ORF">ABC651_10570</name>
</gene>
<dbReference type="EMBL" id="JBDGII010000026">
    <property type="protein sequence ID" value="MEW7079464.1"/>
    <property type="molecule type" value="Genomic_DNA"/>
</dbReference>
<organism evidence="1 2">
    <name type="scientific">Heyndrickxia faecalis</name>
    <dbReference type="NCBI Taxonomy" id="2824910"/>
    <lineage>
        <taxon>Bacteria</taxon>
        <taxon>Bacillati</taxon>
        <taxon>Bacillota</taxon>
        <taxon>Bacilli</taxon>
        <taxon>Bacillales</taxon>
        <taxon>Bacillaceae</taxon>
        <taxon>Heyndrickxia</taxon>
    </lineage>
</organism>
<accession>A0ABV3NK65</accession>
<dbReference type="RefSeq" id="WP_172653406.1">
    <property type="nucleotide sequence ID" value="NZ_JBBEWJ010000001.1"/>
</dbReference>
<evidence type="ECO:0000313" key="1">
    <source>
        <dbReference type="EMBL" id="MEW7079464.1"/>
    </source>
</evidence>
<comment type="caution">
    <text evidence="1">The sequence shown here is derived from an EMBL/GenBank/DDBJ whole genome shotgun (WGS) entry which is preliminary data.</text>
</comment>
<reference evidence="1 2" key="1">
    <citation type="submission" date="2024-04" db="EMBL/GenBank/DDBJ databases">
        <title>Bacterial genomes from commercial probiotics.</title>
        <authorList>
            <person name="Brady R."/>
            <person name="Call G.B."/>
            <person name="Chaston J.M."/>
        </authorList>
    </citation>
    <scope>NUCLEOTIDE SEQUENCE [LARGE SCALE GENOMIC DNA]</scope>
    <source>
        <strain evidence="2">gbc_m</strain>
    </source>
</reference>
<evidence type="ECO:0000313" key="2">
    <source>
        <dbReference type="Proteomes" id="UP001555176"/>
    </source>
</evidence>
<keyword evidence="2" id="KW-1185">Reference proteome</keyword>